<evidence type="ECO:0000313" key="2">
    <source>
        <dbReference type="Proteomes" id="UP001142175"/>
    </source>
</evidence>
<proteinExistence type="predicted"/>
<dbReference type="AlphaFoldDB" id="A0A9X2PC70"/>
<organism evidence="1 2">
    <name type="scientific">Aquiflexum gelatinilyticum</name>
    <dbReference type="NCBI Taxonomy" id="2961943"/>
    <lineage>
        <taxon>Bacteria</taxon>
        <taxon>Pseudomonadati</taxon>
        <taxon>Bacteroidota</taxon>
        <taxon>Cytophagia</taxon>
        <taxon>Cytophagales</taxon>
        <taxon>Cyclobacteriaceae</taxon>
        <taxon>Aquiflexum</taxon>
    </lineage>
</organism>
<dbReference type="EMBL" id="JANSUY010000055">
    <property type="protein sequence ID" value="MCR9017535.1"/>
    <property type="molecule type" value="Genomic_DNA"/>
</dbReference>
<gene>
    <name evidence="1" type="ORF">NU887_21125</name>
</gene>
<dbReference type="Proteomes" id="UP001142175">
    <property type="component" value="Unassembled WGS sequence"/>
</dbReference>
<dbReference type="RefSeq" id="WP_258425361.1">
    <property type="nucleotide sequence ID" value="NZ_JANSUY010000055.1"/>
</dbReference>
<keyword evidence="2" id="KW-1185">Reference proteome</keyword>
<comment type="caution">
    <text evidence="1">The sequence shown here is derived from an EMBL/GenBank/DDBJ whole genome shotgun (WGS) entry which is preliminary data.</text>
</comment>
<feature type="non-terminal residue" evidence="1">
    <location>
        <position position="1"/>
    </location>
</feature>
<accession>A0A9X2PC70</accession>
<protein>
    <submittedName>
        <fullName evidence="1">Uncharacterized protein</fullName>
    </submittedName>
</protein>
<reference evidence="1" key="1">
    <citation type="submission" date="2022-08" db="EMBL/GenBank/DDBJ databases">
        <authorList>
            <person name="Zhang D."/>
        </authorList>
    </citation>
    <scope>NUCLEOTIDE SEQUENCE</scope>
    <source>
        <strain evidence="1">XJ19-11</strain>
    </source>
</reference>
<evidence type="ECO:0000313" key="1">
    <source>
        <dbReference type="EMBL" id="MCR9017535.1"/>
    </source>
</evidence>
<sequence>FWLLFVSRQKVTQEINANQLITRIVEKNNKIFPTISVFEILYQMRFVTEIQNKPPSLPWAAVHQDYSEYKYQSSTLPTATQISLRRGGLFFLIKGPNKGIPESFS</sequence>
<name>A0A9X2PC70_9BACT</name>